<dbReference type="AlphaFoldDB" id="A0AAV5U8V9"/>
<name>A0AAV5U8V9_9BILA</name>
<reference evidence="1" key="1">
    <citation type="submission" date="2023-10" db="EMBL/GenBank/DDBJ databases">
        <title>Genome assembly of Pristionchus species.</title>
        <authorList>
            <person name="Yoshida K."/>
            <person name="Sommer R.J."/>
        </authorList>
    </citation>
    <scope>NUCLEOTIDE SEQUENCE</scope>
    <source>
        <strain evidence="1">RS0144</strain>
    </source>
</reference>
<evidence type="ECO:0000313" key="1">
    <source>
        <dbReference type="EMBL" id="GMT02893.1"/>
    </source>
</evidence>
<evidence type="ECO:0008006" key="3">
    <source>
        <dbReference type="Google" id="ProtNLM"/>
    </source>
</evidence>
<gene>
    <name evidence="1" type="ORF">PENTCL1PPCAC_25067</name>
</gene>
<protein>
    <recommendedName>
        <fullName evidence="3">G protein-coupled receptor</fullName>
    </recommendedName>
</protein>
<proteinExistence type="predicted"/>
<comment type="caution">
    <text evidence="1">The sequence shown here is derived from an EMBL/GenBank/DDBJ whole genome shotgun (WGS) entry which is preliminary data.</text>
</comment>
<evidence type="ECO:0000313" key="2">
    <source>
        <dbReference type="Proteomes" id="UP001432027"/>
    </source>
</evidence>
<dbReference type="EMBL" id="BTSX01000006">
    <property type="protein sequence ID" value="GMT02893.1"/>
    <property type="molecule type" value="Genomic_DNA"/>
</dbReference>
<feature type="non-terminal residue" evidence="1">
    <location>
        <position position="129"/>
    </location>
</feature>
<organism evidence="1 2">
    <name type="scientific">Pristionchus entomophagus</name>
    <dbReference type="NCBI Taxonomy" id="358040"/>
    <lineage>
        <taxon>Eukaryota</taxon>
        <taxon>Metazoa</taxon>
        <taxon>Ecdysozoa</taxon>
        <taxon>Nematoda</taxon>
        <taxon>Chromadorea</taxon>
        <taxon>Rhabditida</taxon>
        <taxon>Rhabditina</taxon>
        <taxon>Diplogasteromorpha</taxon>
        <taxon>Diplogasteroidea</taxon>
        <taxon>Neodiplogasteridae</taxon>
        <taxon>Pristionchus</taxon>
    </lineage>
</organism>
<dbReference type="Proteomes" id="UP001432027">
    <property type="component" value="Unassembled WGS sequence"/>
</dbReference>
<sequence>MNGRLKRSEGGPPPPRVCSRTAVAAAASVPSKMTSITALCTIPLTNIFSSEIPDRSACLLSKIRTTCSFERVDLPSVVDSILNFGRVRLILPDFILFMVSLIFSVDRASLHFPKSTLRVSVRRHHHSQR</sequence>
<keyword evidence="2" id="KW-1185">Reference proteome</keyword>
<accession>A0AAV5U8V9</accession>